<comment type="similarity">
    <text evidence="3 14">Belongs to the class I-like SAM-binding methyltransferase superfamily. RsmB/NOP family.</text>
</comment>
<dbReference type="CDD" id="cd02440">
    <property type="entry name" value="AdoMet_MTases"/>
    <property type="match status" value="1"/>
</dbReference>
<gene>
    <name evidence="16" type="primary">rsmB</name>
    <name evidence="16" type="ORF">IGX34_18180</name>
</gene>
<comment type="subcellular location">
    <subcellularLocation>
        <location evidence="2">Cytoplasm</location>
    </subcellularLocation>
</comment>
<dbReference type="EMBL" id="JACZZA010000012">
    <property type="protein sequence ID" value="MBE1162318.1"/>
    <property type="molecule type" value="Genomic_DNA"/>
</dbReference>
<evidence type="ECO:0000256" key="4">
    <source>
        <dbReference type="ARBA" id="ARBA00012140"/>
    </source>
</evidence>
<feature type="binding site" evidence="14">
    <location>
        <position position="301"/>
    </location>
    <ligand>
        <name>S-adenosyl-L-methionine</name>
        <dbReference type="ChEBI" id="CHEBI:59789"/>
    </ligand>
</feature>
<dbReference type="Pfam" id="PF01189">
    <property type="entry name" value="Methyltr_RsmB-F"/>
    <property type="match status" value="1"/>
</dbReference>
<evidence type="ECO:0000313" key="16">
    <source>
        <dbReference type="EMBL" id="MBE1162318.1"/>
    </source>
</evidence>
<dbReference type="SUPFAM" id="SSF53335">
    <property type="entry name" value="S-adenosyl-L-methionine-dependent methyltransferases"/>
    <property type="match status" value="1"/>
</dbReference>
<reference evidence="16 17" key="1">
    <citation type="submission" date="2020-09" db="EMBL/GenBank/DDBJ databases">
        <title>Dyella sp. 7MK23 isolated from forest soil.</title>
        <authorList>
            <person name="Fu J."/>
        </authorList>
    </citation>
    <scope>NUCLEOTIDE SEQUENCE [LARGE SCALE GENOMIC DNA]</scope>
    <source>
        <strain evidence="16 17">7MK23</strain>
    </source>
</reference>
<dbReference type="InterPro" id="IPR029063">
    <property type="entry name" value="SAM-dependent_MTases_sf"/>
</dbReference>
<organism evidence="16 17">
    <name type="scientific">Dyella acidiphila</name>
    <dbReference type="NCBI Taxonomy" id="2775866"/>
    <lineage>
        <taxon>Bacteria</taxon>
        <taxon>Pseudomonadati</taxon>
        <taxon>Pseudomonadota</taxon>
        <taxon>Gammaproteobacteria</taxon>
        <taxon>Lysobacterales</taxon>
        <taxon>Rhodanobacteraceae</taxon>
        <taxon>Dyella</taxon>
    </lineage>
</organism>
<protein>
    <recommendedName>
        <fullName evidence="4">16S rRNA (cytosine(967)-C(5))-methyltransferase</fullName>
        <ecNumber evidence="4">2.1.1.176</ecNumber>
    </recommendedName>
    <alternativeName>
        <fullName evidence="11">16S rRNA m5C967 methyltransferase</fullName>
    </alternativeName>
    <alternativeName>
        <fullName evidence="12">rRNA (cytosine-C(5)-)-methyltransferase RsmB</fullName>
    </alternativeName>
</protein>
<dbReference type="EC" id="2.1.1.176" evidence="4"/>
<evidence type="ECO:0000256" key="5">
    <source>
        <dbReference type="ARBA" id="ARBA00022490"/>
    </source>
</evidence>
<dbReference type="Gene3D" id="3.30.70.1170">
    <property type="entry name" value="Sun protein, domain 3"/>
    <property type="match status" value="1"/>
</dbReference>
<comment type="caution">
    <text evidence="16">The sequence shown here is derived from an EMBL/GenBank/DDBJ whole genome shotgun (WGS) entry which is preliminary data.</text>
</comment>
<keyword evidence="6" id="KW-0698">rRNA processing</keyword>
<evidence type="ECO:0000256" key="9">
    <source>
        <dbReference type="ARBA" id="ARBA00022691"/>
    </source>
</evidence>
<dbReference type="GO" id="GO:0032259">
    <property type="term" value="P:methylation"/>
    <property type="evidence" value="ECO:0007669"/>
    <property type="project" value="UniProtKB-KW"/>
</dbReference>
<keyword evidence="5" id="KW-0963">Cytoplasm</keyword>
<dbReference type="Gene3D" id="1.10.940.10">
    <property type="entry name" value="NusB-like"/>
    <property type="match status" value="1"/>
</dbReference>
<feature type="domain" description="SAM-dependent MTase RsmB/NOP-type" evidence="15">
    <location>
        <begin position="163"/>
        <end position="431"/>
    </location>
</feature>
<evidence type="ECO:0000256" key="7">
    <source>
        <dbReference type="ARBA" id="ARBA00022603"/>
    </source>
</evidence>
<dbReference type="GO" id="GO:0008168">
    <property type="term" value="F:methyltransferase activity"/>
    <property type="evidence" value="ECO:0007669"/>
    <property type="project" value="UniProtKB-KW"/>
</dbReference>
<evidence type="ECO:0000256" key="6">
    <source>
        <dbReference type="ARBA" id="ARBA00022552"/>
    </source>
</evidence>
<evidence type="ECO:0000313" key="17">
    <source>
        <dbReference type="Proteomes" id="UP000651010"/>
    </source>
</evidence>
<dbReference type="SUPFAM" id="SSF48013">
    <property type="entry name" value="NusB-like"/>
    <property type="match status" value="1"/>
</dbReference>
<accession>A0ABR9GE32</accession>
<dbReference type="Pfam" id="PF22458">
    <property type="entry name" value="RsmF-B_ferredox"/>
    <property type="match status" value="1"/>
</dbReference>
<keyword evidence="17" id="KW-1185">Reference proteome</keyword>
<dbReference type="PROSITE" id="PS51686">
    <property type="entry name" value="SAM_MT_RSMB_NOP"/>
    <property type="match status" value="1"/>
</dbReference>
<dbReference type="InterPro" id="IPR001678">
    <property type="entry name" value="MeTrfase_RsmB-F_NOP2_dom"/>
</dbReference>
<dbReference type="InterPro" id="IPR035926">
    <property type="entry name" value="NusB-like_sf"/>
</dbReference>
<feature type="binding site" evidence="14">
    <location>
        <begin position="253"/>
        <end position="259"/>
    </location>
    <ligand>
        <name>S-adenosyl-L-methionine</name>
        <dbReference type="ChEBI" id="CHEBI:59789"/>
    </ligand>
</feature>
<dbReference type="RefSeq" id="WP_192557148.1">
    <property type="nucleotide sequence ID" value="NZ_JACZZA010000012.1"/>
</dbReference>
<feature type="active site" description="Nucleophile" evidence="14">
    <location>
        <position position="373"/>
    </location>
</feature>
<evidence type="ECO:0000256" key="10">
    <source>
        <dbReference type="ARBA" id="ARBA00022884"/>
    </source>
</evidence>
<feature type="binding site" evidence="14">
    <location>
        <position position="275"/>
    </location>
    <ligand>
        <name>S-adenosyl-L-methionine</name>
        <dbReference type="ChEBI" id="CHEBI:59789"/>
    </ligand>
</feature>
<evidence type="ECO:0000256" key="2">
    <source>
        <dbReference type="ARBA" id="ARBA00004496"/>
    </source>
</evidence>
<dbReference type="Proteomes" id="UP000651010">
    <property type="component" value="Unassembled WGS sequence"/>
</dbReference>
<comment type="catalytic activity">
    <reaction evidence="13">
        <text>cytidine(967) in 16S rRNA + S-adenosyl-L-methionine = 5-methylcytidine(967) in 16S rRNA + S-adenosyl-L-homocysteine + H(+)</text>
        <dbReference type="Rhea" id="RHEA:42748"/>
        <dbReference type="Rhea" id="RHEA-COMP:10219"/>
        <dbReference type="Rhea" id="RHEA-COMP:10220"/>
        <dbReference type="ChEBI" id="CHEBI:15378"/>
        <dbReference type="ChEBI" id="CHEBI:57856"/>
        <dbReference type="ChEBI" id="CHEBI:59789"/>
        <dbReference type="ChEBI" id="CHEBI:74483"/>
        <dbReference type="ChEBI" id="CHEBI:82748"/>
        <dbReference type="EC" id="2.1.1.176"/>
    </reaction>
</comment>
<evidence type="ECO:0000256" key="8">
    <source>
        <dbReference type="ARBA" id="ARBA00022679"/>
    </source>
</evidence>
<dbReference type="PANTHER" id="PTHR22807">
    <property type="entry name" value="NOP2 YEAST -RELATED NOL1/NOP2/FMU SUN DOMAIN-CONTAINING"/>
    <property type="match status" value="1"/>
</dbReference>
<evidence type="ECO:0000256" key="14">
    <source>
        <dbReference type="PROSITE-ProRule" id="PRU01023"/>
    </source>
</evidence>
<evidence type="ECO:0000256" key="1">
    <source>
        <dbReference type="ARBA" id="ARBA00002724"/>
    </source>
</evidence>
<evidence type="ECO:0000256" key="11">
    <source>
        <dbReference type="ARBA" id="ARBA00030399"/>
    </source>
</evidence>
<dbReference type="Pfam" id="PF01029">
    <property type="entry name" value="NusB"/>
    <property type="match status" value="1"/>
</dbReference>
<dbReference type="NCBIfam" id="TIGR00563">
    <property type="entry name" value="rsmB"/>
    <property type="match status" value="1"/>
</dbReference>
<evidence type="ECO:0000256" key="13">
    <source>
        <dbReference type="ARBA" id="ARBA00047283"/>
    </source>
</evidence>
<evidence type="ECO:0000256" key="3">
    <source>
        <dbReference type="ARBA" id="ARBA00007494"/>
    </source>
</evidence>
<dbReference type="InterPro" id="IPR006027">
    <property type="entry name" value="NusB_RsmB_TIM44"/>
</dbReference>
<dbReference type="PRINTS" id="PR02008">
    <property type="entry name" value="RCMTFAMILY"/>
</dbReference>
<keyword evidence="8 14" id="KW-0808">Transferase</keyword>
<proteinExistence type="inferred from homology"/>
<dbReference type="InterPro" id="IPR049560">
    <property type="entry name" value="MeTrfase_RsmB-F_NOP2_cat"/>
</dbReference>
<sequence>MNDTRALAAQALADVALRGKSLREAMDRKAPLLRDPRDRALLMALLSDGARWWLRFDAALDRLLDKSLRSKEPEVHALLVLGLVQLEILQLQDYAAVAATVEATRALQRPRLAGLVNAVLRRWQRERETLLAALDAAPQTRYAMPPWLAKAIAGDWPAQHEAVLADSNREPPLMLRANRRRIERDALVQQLRAEGYTADPHAWLADGIVLPHSSDVTRMPGFAQGLFAVQDGAAQVAAEIAQVRNGQRVLDACAAPGGKACHLLERADLALTAVEFDASRATRIRQNLERLGLQAEVCVGDAGDPSAWWDGQAFDRILIDAPCSATGVLRRRPDVRLHRRASDIDALAAQQQRILAALWPLLAPGGRLVYITCSLLRAENEAVVQGFFAGRDDAQAVPLQLPVGQAAVSGWQILPGDGDLDGMYYAAFERR</sequence>
<dbReference type="PROSITE" id="PS01153">
    <property type="entry name" value="NOL1_NOP2_SUN"/>
    <property type="match status" value="1"/>
</dbReference>
<dbReference type="InterPro" id="IPR018314">
    <property type="entry name" value="RsmB/NOL1/NOP2-like_CS"/>
</dbReference>
<keyword evidence="9 14" id="KW-0949">S-adenosyl-L-methionine</keyword>
<keyword evidence="7 14" id="KW-0489">Methyltransferase</keyword>
<dbReference type="Gene3D" id="3.40.50.150">
    <property type="entry name" value="Vaccinia Virus protein VP39"/>
    <property type="match status" value="1"/>
</dbReference>
<dbReference type="InterPro" id="IPR023267">
    <property type="entry name" value="RCMT"/>
</dbReference>
<feature type="binding site" evidence="14">
    <location>
        <position position="320"/>
    </location>
    <ligand>
        <name>S-adenosyl-L-methionine</name>
        <dbReference type="ChEBI" id="CHEBI:59789"/>
    </ligand>
</feature>
<dbReference type="NCBIfam" id="NF008149">
    <property type="entry name" value="PRK10901.1"/>
    <property type="match status" value="1"/>
</dbReference>
<dbReference type="PANTHER" id="PTHR22807:SF61">
    <property type="entry name" value="NOL1_NOP2_SUN FAMILY PROTEIN _ ANTITERMINATION NUSB DOMAIN-CONTAINING PROTEIN"/>
    <property type="match status" value="1"/>
</dbReference>
<name>A0ABR9GE32_9GAMM</name>
<dbReference type="InterPro" id="IPR054728">
    <property type="entry name" value="RsmB-like_ferredoxin"/>
</dbReference>
<keyword evidence="10 14" id="KW-0694">RNA-binding</keyword>
<evidence type="ECO:0000259" key="15">
    <source>
        <dbReference type="PROSITE" id="PS51686"/>
    </source>
</evidence>
<evidence type="ECO:0000256" key="12">
    <source>
        <dbReference type="ARBA" id="ARBA00031088"/>
    </source>
</evidence>
<comment type="function">
    <text evidence="1">Specifically methylates the cytosine at position 967 (m5C967) of 16S rRNA.</text>
</comment>
<dbReference type="InterPro" id="IPR004573">
    <property type="entry name" value="rRNA_ssu_MeTfrase_B"/>
</dbReference>